<dbReference type="SMART" id="SM00388">
    <property type="entry name" value="HisKA"/>
    <property type="match status" value="1"/>
</dbReference>
<dbReference type="Gene3D" id="3.30.565.10">
    <property type="entry name" value="Histidine kinase-like ATPase, C-terminal domain"/>
    <property type="match status" value="1"/>
</dbReference>
<evidence type="ECO:0000256" key="7">
    <source>
        <dbReference type="SAM" id="Phobius"/>
    </source>
</evidence>
<proteinExistence type="predicted"/>
<dbReference type="InterPro" id="IPR004358">
    <property type="entry name" value="Sig_transdc_His_kin-like_C"/>
</dbReference>
<dbReference type="SUPFAM" id="SSF48452">
    <property type="entry name" value="TPR-like"/>
    <property type="match status" value="1"/>
</dbReference>
<reference evidence="10 11" key="1">
    <citation type="submission" date="2016-10" db="EMBL/GenBank/DDBJ databases">
        <authorList>
            <person name="Varghese N."/>
            <person name="Submissions S."/>
        </authorList>
    </citation>
    <scope>NUCLEOTIDE SEQUENCE</scope>
    <source>
        <strain evidence="10">BP1-145</strain>
        <strain evidence="11">BP1-148</strain>
    </source>
</reference>
<evidence type="ECO:0000313" key="9">
    <source>
        <dbReference type="EMBL" id="SDG36207.1"/>
    </source>
</evidence>
<dbReference type="InterPro" id="IPR003661">
    <property type="entry name" value="HisK_dim/P_dom"/>
</dbReference>
<evidence type="ECO:0000256" key="5">
    <source>
        <dbReference type="ARBA" id="ARBA00022777"/>
    </source>
</evidence>
<dbReference type="PANTHER" id="PTHR43711">
    <property type="entry name" value="TWO-COMPONENT HISTIDINE KINASE"/>
    <property type="match status" value="1"/>
</dbReference>
<dbReference type="Proteomes" id="UP000199134">
    <property type="component" value="Unassembled WGS sequence"/>
</dbReference>
<evidence type="ECO:0000313" key="11">
    <source>
        <dbReference type="Proteomes" id="UP000198779"/>
    </source>
</evidence>
<dbReference type="SUPFAM" id="SSF47384">
    <property type="entry name" value="Homodimeric domain of signal transducing histidine kinase"/>
    <property type="match status" value="1"/>
</dbReference>
<dbReference type="PROSITE" id="PS50109">
    <property type="entry name" value="HIS_KIN"/>
    <property type="match status" value="1"/>
</dbReference>
<accession>A0A1G7TLK1</accession>
<dbReference type="GO" id="GO:0000155">
    <property type="term" value="F:phosphorelay sensor kinase activity"/>
    <property type="evidence" value="ECO:0007669"/>
    <property type="project" value="InterPro"/>
</dbReference>
<dbReference type="EMBL" id="FNCQ01000003">
    <property type="protein sequence ID" value="SDG36207.1"/>
    <property type="molecule type" value="Genomic_DNA"/>
</dbReference>
<evidence type="ECO:0000313" key="10">
    <source>
        <dbReference type="EMBL" id="SDN87995.1"/>
    </source>
</evidence>
<dbReference type="AlphaFoldDB" id="A0A1H0F075"/>
<reference evidence="9 12" key="2">
    <citation type="submission" date="2016-10" db="EMBL/GenBank/DDBJ databases">
        <authorList>
            <person name="de Groot N.N."/>
        </authorList>
    </citation>
    <scope>NUCLEOTIDE SEQUENCE [LARGE SCALE GENOMIC DNA]</scope>
    <source>
        <strain evidence="12">BP1-145</strain>
        <strain evidence="9">BP1-148</strain>
    </source>
</reference>
<dbReference type="InterPro" id="IPR011990">
    <property type="entry name" value="TPR-like_helical_dom_sf"/>
</dbReference>
<evidence type="ECO:0000313" key="12">
    <source>
        <dbReference type="Proteomes" id="UP000199134"/>
    </source>
</evidence>
<dbReference type="CDD" id="cd00082">
    <property type="entry name" value="HisKA"/>
    <property type="match status" value="1"/>
</dbReference>
<evidence type="ECO:0000256" key="4">
    <source>
        <dbReference type="ARBA" id="ARBA00022679"/>
    </source>
</evidence>
<dbReference type="PANTHER" id="PTHR43711:SF1">
    <property type="entry name" value="HISTIDINE KINASE 1"/>
    <property type="match status" value="1"/>
</dbReference>
<gene>
    <name evidence="10" type="ORF">SAMN04487900_104142</name>
    <name evidence="9" type="ORF">SAMN04487901_10360</name>
</gene>
<evidence type="ECO:0000256" key="1">
    <source>
        <dbReference type="ARBA" id="ARBA00000085"/>
    </source>
</evidence>
<dbReference type="STRING" id="645274.SAMN04487901_10360"/>
<dbReference type="InterPro" id="IPR036097">
    <property type="entry name" value="HisK_dim/P_sf"/>
</dbReference>
<dbReference type="CDD" id="cd00075">
    <property type="entry name" value="HATPase"/>
    <property type="match status" value="1"/>
</dbReference>
<evidence type="ECO:0000259" key="8">
    <source>
        <dbReference type="PROSITE" id="PS50109"/>
    </source>
</evidence>
<protein>
    <recommendedName>
        <fullName evidence="2">histidine kinase</fullName>
        <ecNumber evidence="2">2.7.13.3</ecNumber>
    </recommendedName>
</protein>
<keyword evidence="11" id="KW-1185">Reference proteome</keyword>
<dbReference type="InterPro" id="IPR003594">
    <property type="entry name" value="HATPase_dom"/>
</dbReference>
<keyword evidence="7" id="KW-0812">Transmembrane</keyword>
<keyword evidence="3" id="KW-0597">Phosphoprotein</keyword>
<dbReference type="Gene3D" id="1.25.40.10">
    <property type="entry name" value="Tetratricopeptide repeat domain"/>
    <property type="match status" value="1"/>
</dbReference>
<accession>A0A1H0F075</accession>
<dbReference type="InterPro" id="IPR050736">
    <property type="entry name" value="Sensor_HK_Regulatory"/>
</dbReference>
<dbReference type="SUPFAM" id="SSF55874">
    <property type="entry name" value="ATPase domain of HSP90 chaperone/DNA topoisomerase II/histidine kinase"/>
    <property type="match status" value="1"/>
</dbReference>
<dbReference type="EC" id="2.7.13.3" evidence="2"/>
<keyword evidence="5 10" id="KW-0418">Kinase</keyword>
<keyword evidence="7" id="KW-0472">Membrane</keyword>
<dbReference type="OrthoDB" id="1058554at2"/>
<keyword evidence="6" id="KW-0902">Two-component regulatory system</keyword>
<feature type="transmembrane region" description="Helical" evidence="7">
    <location>
        <begin position="319"/>
        <end position="340"/>
    </location>
</feature>
<sequence length="582" mass="66714">MNLKHITVLITLSLNCITTVQSRDCKNDSTYLAMRTEMSNAFNTGDSTDFFKSVTKLEDYLLKQGDLHLYYTQRCNEIVFLMNSQHIFEAYKKAQKLSKELREKGLDKEMYMAVNMMGHIYRYCGNHEGAKKAFNEVIELMEKYGYYESMPPIYMNIVNVEMDDDPDEALELLEKAAEIARKYSPERLFDIESRRLLSYYNQGDMEKFEKGYNAYKKGVDSGQTTIHGRTIEVYHEAYKGNVDKAIKMAKETLGDDANEICINLYKNAGRWKEAYEALRVQLEEHDSIDNIILSNSMKGIEDELKLYEIEREAAHTRTVYMIVTILILTMLICALSYIAFARRRHMKELKKAYEHALESDNMKTAFIRNVSHEVRTPLNIISGFAQIIADGNITMCAEELKNISQMVIKNTNIITNQFDELIEISLNENSGEEIKTEAVDIQQLLLEITGDYQPLLNHGVEIKIENNLPDSFAISTNRKMLYRMVSLLIDNAIKNTTEGYILAKTSLTGKHLYIAIEDTGCGIDPQEAEHIFERFVKLDNFKEGLGLGLPLCRMIAHRMKGEVILDTTYAGPGARFVITLPL</sequence>
<dbReference type="Pfam" id="PF00512">
    <property type="entry name" value="HisKA"/>
    <property type="match status" value="1"/>
</dbReference>
<comment type="catalytic activity">
    <reaction evidence="1">
        <text>ATP + protein L-histidine = ADP + protein N-phospho-L-histidine.</text>
        <dbReference type="EC" id="2.7.13.3"/>
    </reaction>
</comment>
<dbReference type="SMART" id="SM00387">
    <property type="entry name" value="HATPase_c"/>
    <property type="match status" value="1"/>
</dbReference>
<dbReference type="Proteomes" id="UP000198779">
    <property type="component" value="Unassembled WGS sequence"/>
</dbReference>
<dbReference type="InterPro" id="IPR036890">
    <property type="entry name" value="HATPase_C_sf"/>
</dbReference>
<evidence type="ECO:0000256" key="2">
    <source>
        <dbReference type="ARBA" id="ARBA00012438"/>
    </source>
</evidence>
<dbReference type="EMBL" id="FNIW01000004">
    <property type="protein sequence ID" value="SDN87995.1"/>
    <property type="molecule type" value="Genomic_DNA"/>
</dbReference>
<evidence type="ECO:0000256" key="6">
    <source>
        <dbReference type="ARBA" id="ARBA00023012"/>
    </source>
</evidence>
<organism evidence="10 12">
    <name type="scientific">Prevotella communis</name>
    <dbReference type="NCBI Taxonomy" id="2913614"/>
    <lineage>
        <taxon>Bacteria</taxon>
        <taxon>Pseudomonadati</taxon>
        <taxon>Bacteroidota</taxon>
        <taxon>Bacteroidia</taxon>
        <taxon>Bacteroidales</taxon>
        <taxon>Prevotellaceae</taxon>
        <taxon>Prevotella</taxon>
    </lineage>
</organism>
<dbReference type="Pfam" id="PF02518">
    <property type="entry name" value="HATPase_c"/>
    <property type="match status" value="1"/>
</dbReference>
<keyword evidence="4" id="KW-0808">Transferase</keyword>
<dbReference type="Gene3D" id="1.10.287.130">
    <property type="match status" value="1"/>
</dbReference>
<dbReference type="InterPro" id="IPR005467">
    <property type="entry name" value="His_kinase_dom"/>
</dbReference>
<dbReference type="PRINTS" id="PR00344">
    <property type="entry name" value="BCTRLSENSOR"/>
</dbReference>
<keyword evidence="7" id="KW-1133">Transmembrane helix</keyword>
<name>A0A1H0F075_9BACT</name>
<evidence type="ECO:0000256" key="3">
    <source>
        <dbReference type="ARBA" id="ARBA00022553"/>
    </source>
</evidence>
<feature type="domain" description="Histidine kinase" evidence="8">
    <location>
        <begin position="369"/>
        <end position="582"/>
    </location>
</feature>
<dbReference type="RefSeq" id="WP_091814967.1">
    <property type="nucleotide sequence ID" value="NZ_FNCQ01000003.1"/>
</dbReference>